<dbReference type="GO" id="GO:0016881">
    <property type="term" value="F:acid-amino acid ligase activity"/>
    <property type="evidence" value="ECO:0007669"/>
    <property type="project" value="InterPro"/>
</dbReference>
<keyword evidence="2" id="KW-0131">Cell cycle</keyword>
<dbReference type="PANTHER" id="PTHR23135">
    <property type="entry name" value="MUR LIGASE FAMILY MEMBER"/>
    <property type="match status" value="1"/>
</dbReference>
<feature type="domain" description="Mur ligase C-terminal" evidence="3">
    <location>
        <begin position="247"/>
        <end position="385"/>
    </location>
</feature>
<dbReference type="GO" id="GO:0071555">
    <property type="term" value="P:cell wall organization"/>
    <property type="evidence" value="ECO:0007669"/>
    <property type="project" value="UniProtKB-KW"/>
</dbReference>
<evidence type="ECO:0000256" key="2">
    <source>
        <dbReference type="RuleBase" id="RU004135"/>
    </source>
</evidence>
<dbReference type="GO" id="GO:0009252">
    <property type="term" value="P:peptidoglycan biosynthetic process"/>
    <property type="evidence" value="ECO:0007669"/>
    <property type="project" value="UniProtKB-UniPathway"/>
</dbReference>
<dbReference type="GO" id="GO:0005737">
    <property type="term" value="C:cytoplasm"/>
    <property type="evidence" value="ECO:0007669"/>
    <property type="project" value="UniProtKB-SubCell"/>
</dbReference>
<dbReference type="InterPro" id="IPR036615">
    <property type="entry name" value="Mur_ligase_C_dom_sf"/>
</dbReference>
<comment type="pathway">
    <text evidence="2">Cell wall biogenesis; peptidoglycan biosynthesis.</text>
</comment>
<dbReference type="InterPro" id="IPR036565">
    <property type="entry name" value="Mur-like_cat_sf"/>
</dbReference>
<evidence type="ECO:0000259" key="4">
    <source>
        <dbReference type="Pfam" id="PF08245"/>
    </source>
</evidence>
<feature type="domain" description="Mur ligase central" evidence="4">
    <location>
        <begin position="42"/>
        <end position="224"/>
    </location>
</feature>
<dbReference type="InterPro" id="IPR005761">
    <property type="entry name" value="UDP-N-AcMur-Glu-dNH2Pim_ligase"/>
</dbReference>
<dbReference type="InterPro" id="IPR004101">
    <property type="entry name" value="Mur_ligase_C"/>
</dbReference>
<dbReference type="SUPFAM" id="SSF53623">
    <property type="entry name" value="MurD-like peptide ligases, catalytic domain"/>
    <property type="match status" value="1"/>
</dbReference>
<sequence>MKNLIKQFLPQWAINWFYHLPTAFLANVIYGFPSRGIKVIGVTGTDGKTTTVNMIYQILKASGKKVSMVSTINAVVGGKETDTGFHVTSPNPFLLQKLIKESVNKGCDYIVLEVTSHALDQFRFFGTHFDVCVITNITHEHLDYHGTWTNYFNSKAKLIKNVEFAVLNKDEKYFSKLAHLVNEQCKVASFGFSKSAEFNPEKSPLKLKIPGEFNVLNGLAAFATCSVLGVDNKTIKSVLANFQFLPGRMEEVRNERGLKIILDFAHTPNGLENALTALRSKESLASRSEPGRLISLIGAEGFRDIKKRSMMGEIAQKLSDIVIVTAVDPRGQIREINKQIKKGALKSGAKSGVNFYIIPDRQKAVNFAVRQLSRKGDIIGIFGKGHEKSMNLDGKAEIYWSDKEAVEKALWKTS</sequence>
<dbReference type="PANTHER" id="PTHR23135:SF4">
    <property type="entry name" value="UDP-N-ACETYLMURAMOYL-L-ALANYL-D-GLUTAMATE--2,6-DIAMINOPIMELATE LIGASE MURE HOMOLOG, CHLOROPLASTIC"/>
    <property type="match status" value="1"/>
</dbReference>
<dbReference type="SUPFAM" id="SSF53244">
    <property type="entry name" value="MurD-like peptide ligases, peptide-binding domain"/>
    <property type="match status" value="1"/>
</dbReference>
<keyword evidence="2" id="KW-0132">Cell division</keyword>
<dbReference type="Pfam" id="PF08245">
    <property type="entry name" value="Mur_ligase_M"/>
    <property type="match status" value="1"/>
</dbReference>
<comment type="caution">
    <text evidence="5">The sequence shown here is derived from an EMBL/GenBank/DDBJ whole genome shotgun (WGS) entry which is preliminary data.</text>
</comment>
<evidence type="ECO:0000313" key="5">
    <source>
        <dbReference type="EMBL" id="OGE38289.1"/>
    </source>
</evidence>
<comment type="subcellular location">
    <subcellularLocation>
        <location evidence="2">Cytoplasm</location>
    </subcellularLocation>
</comment>
<dbReference type="Gene3D" id="3.40.1190.10">
    <property type="entry name" value="Mur-like, catalytic domain"/>
    <property type="match status" value="1"/>
</dbReference>
<name>A0A1F5KBM0_9BACT</name>
<dbReference type="GO" id="GO:0005524">
    <property type="term" value="F:ATP binding"/>
    <property type="evidence" value="ECO:0007669"/>
    <property type="project" value="InterPro"/>
</dbReference>
<dbReference type="Gene3D" id="3.90.190.20">
    <property type="entry name" value="Mur ligase, C-terminal domain"/>
    <property type="match status" value="1"/>
</dbReference>
<dbReference type="Proteomes" id="UP000176527">
    <property type="component" value="Unassembled WGS sequence"/>
</dbReference>
<dbReference type="UniPathway" id="UPA00219"/>
<dbReference type="GO" id="GO:0051301">
    <property type="term" value="P:cell division"/>
    <property type="evidence" value="ECO:0007669"/>
    <property type="project" value="UniProtKB-KW"/>
</dbReference>
<gene>
    <name evidence="5" type="ORF">A3F00_03120</name>
</gene>
<keyword evidence="2" id="KW-0961">Cell wall biogenesis/degradation</keyword>
<evidence type="ECO:0000256" key="1">
    <source>
        <dbReference type="ARBA" id="ARBA00005898"/>
    </source>
</evidence>
<evidence type="ECO:0000313" key="6">
    <source>
        <dbReference type="Proteomes" id="UP000176527"/>
    </source>
</evidence>
<dbReference type="AlphaFoldDB" id="A0A1F5KBM0"/>
<dbReference type="CDD" id="cd01983">
    <property type="entry name" value="SIMIBI"/>
    <property type="match status" value="1"/>
</dbReference>
<dbReference type="Pfam" id="PF02875">
    <property type="entry name" value="Mur_ligase_C"/>
    <property type="match status" value="1"/>
</dbReference>
<accession>A0A1F5KBM0</accession>
<dbReference type="InterPro" id="IPR013221">
    <property type="entry name" value="Mur_ligase_cen"/>
</dbReference>
<reference evidence="5 6" key="1">
    <citation type="journal article" date="2016" name="Nat. Commun.">
        <title>Thousands of microbial genomes shed light on interconnected biogeochemical processes in an aquifer system.</title>
        <authorList>
            <person name="Anantharaman K."/>
            <person name="Brown C.T."/>
            <person name="Hug L.A."/>
            <person name="Sharon I."/>
            <person name="Castelle C.J."/>
            <person name="Probst A.J."/>
            <person name="Thomas B.C."/>
            <person name="Singh A."/>
            <person name="Wilkins M.J."/>
            <person name="Karaoz U."/>
            <person name="Brodie E.L."/>
            <person name="Williams K.H."/>
            <person name="Hubbard S.S."/>
            <person name="Banfield J.F."/>
        </authorList>
    </citation>
    <scope>NUCLEOTIDE SEQUENCE [LARGE SCALE GENOMIC DNA]</scope>
</reference>
<organism evidence="5 6">
    <name type="scientific">Candidatus Daviesbacteria bacterium RIFCSPHIGHO2_12_FULL_37_11</name>
    <dbReference type="NCBI Taxonomy" id="1797777"/>
    <lineage>
        <taxon>Bacteria</taxon>
        <taxon>Candidatus Daviesiibacteriota</taxon>
    </lineage>
</organism>
<dbReference type="EMBL" id="MFDE01000025">
    <property type="protein sequence ID" value="OGE38289.1"/>
    <property type="molecule type" value="Genomic_DNA"/>
</dbReference>
<dbReference type="GO" id="GO:0008360">
    <property type="term" value="P:regulation of cell shape"/>
    <property type="evidence" value="ECO:0007669"/>
    <property type="project" value="UniProtKB-KW"/>
</dbReference>
<keyword evidence="2" id="KW-0133">Cell shape</keyword>
<comment type="similarity">
    <text evidence="1">Belongs to the MurCDEF family. MurE subfamily.</text>
</comment>
<keyword evidence="2" id="KW-0573">Peptidoglycan synthesis</keyword>
<protein>
    <recommendedName>
        <fullName evidence="7">UDP-N-acetylmuramoyl-L-alanyl-D-glutamate--2, 6-diaminopimelate ligase</fullName>
    </recommendedName>
</protein>
<dbReference type="NCBIfam" id="TIGR01085">
    <property type="entry name" value="murE"/>
    <property type="match status" value="1"/>
</dbReference>
<evidence type="ECO:0000259" key="3">
    <source>
        <dbReference type="Pfam" id="PF02875"/>
    </source>
</evidence>
<proteinExistence type="inferred from homology"/>
<evidence type="ECO:0008006" key="7">
    <source>
        <dbReference type="Google" id="ProtNLM"/>
    </source>
</evidence>